<dbReference type="NCBIfam" id="NF002825">
    <property type="entry name" value="PRK02999.1"/>
    <property type="match status" value="1"/>
</dbReference>
<feature type="domain" description="Malate synthase C-terminal" evidence="18">
    <location>
        <begin position="591"/>
        <end position="694"/>
    </location>
</feature>
<keyword evidence="6 11" id="KW-0479">Metal-binding</keyword>
<evidence type="ECO:0000313" key="19">
    <source>
        <dbReference type="EMBL" id="SFM76449.1"/>
    </source>
</evidence>
<dbReference type="GO" id="GO:0004474">
    <property type="term" value="F:malate synthase activity"/>
    <property type="evidence" value="ECO:0007669"/>
    <property type="project" value="UniProtKB-UniRule"/>
</dbReference>
<accession>A0A1I4TID4</accession>
<dbReference type="GO" id="GO:0006099">
    <property type="term" value="P:tricarboxylic acid cycle"/>
    <property type="evidence" value="ECO:0007669"/>
    <property type="project" value="UniProtKB-KW"/>
</dbReference>
<dbReference type="CDD" id="cd00728">
    <property type="entry name" value="malate_synt_G"/>
    <property type="match status" value="1"/>
</dbReference>
<evidence type="ECO:0000256" key="13">
    <source>
        <dbReference type="PIRSR" id="PIRSR601465-50"/>
    </source>
</evidence>
<dbReference type="FunFam" id="3.20.20.360:FF:000002">
    <property type="entry name" value="Malate synthase G"/>
    <property type="match status" value="1"/>
</dbReference>
<evidence type="ECO:0000256" key="10">
    <source>
        <dbReference type="ARBA" id="ARBA00054368"/>
    </source>
</evidence>
<dbReference type="GO" id="GO:0009436">
    <property type="term" value="P:glyoxylate catabolic process"/>
    <property type="evidence" value="ECO:0007669"/>
    <property type="project" value="TreeGrafter"/>
</dbReference>
<dbReference type="SUPFAM" id="SSF51645">
    <property type="entry name" value="Malate synthase G"/>
    <property type="match status" value="1"/>
</dbReference>
<dbReference type="InterPro" id="IPR006253">
    <property type="entry name" value="Malate_synthG"/>
</dbReference>
<comment type="function">
    <text evidence="10 11">Involved in the glycolate utilization. Catalyzes the condensation and subsequent hydrolysis of acetyl-coenzyme A (acetyl-CoA) and glyoxylate to form malate and CoA.</text>
</comment>
<dbReference type="Gene3D" id="1.20.1220.12">
    <property type="entry name" value="Malate synthase, domain III"/>
    <property type="match status" value="1"/>
</dbReference>
<dbReference type="InterPro" id="IPR011076">
    <property type="entry name" value="Malate_synth_sf"/>
</dbReference>
<protein>
    <recommendedName>
        <fullName evidence="11 12">Malate synthase G</fullName>
        <ecNumber evidence="11 12">2.3.3.9</ecNumber>
    </recommendedName>
</protein>
<evidence type="ECO:0000256" key="4">
    <source>
        <dbReference type="ARBA" id="ARBA00022532"/>
    </source>
</evidence>
<evidence type="ECO:0000256" key="9">
    <source>
        <dbReference type="ARBA" id="ARBA00047918"/>
    </source>
</evidence>
<feature type="domain" description="Malate synthase TIM barrel" evidence="15">
    <location>
        <begin position="337"/>
        <end position="577"/>
    </location>
</feature>
<gene>
    <name evidence="11" type="primary">glcB</name>
    <name evidence="19" type="ORF">SAMN05216217_11469</name>
</gene>
<evidence type="ECO:0000259" key="18">
    <source>
        <dbReference type="Pfam" id="PF20659"/>
    </source>
</evidence>
<dbReference type="STRING" id="1720063.SAMN05216217_11469"/>
<evidence type="ECO:0000256" key="1">
    <source>
        <dbReference type="ARBA" id="ARBA00001946"/>
    </source>
</evidence>
<dbReference type="InterPro" id="IPR044856">
    <property type="entry name" value="Malate_synth_C_sf"/>
</dbReference>
<comment type="subunit">
    <text evidence="11">Monomer.</text>
</comment>
<dbReference type="Gene3D" id="3.20.20.360">
    <property type="entry name" value="Malate synthase, domain 3"/>
    <property type="match status" value="2"/>
</dbReference>
<feature type="modified residue" description="Cysteine sulfenic acid (-SOH)" evidence="11">
    <location>
        <position position="617"/>
    </location>
</feature>
<feature type="domain" description="Malate synthase G alpha-beta insertion" evidence="17">
    <location>
        <begin position="160"/>
        <end position="235"/>
    </location>
</feature>
<dbReference type="AlphaFoldDB" id="A0A1I4TID4"/>
<name>A0A1I4TID4_9GAMM</name>
<evidence type="ECO:0000259" key="15">
    <source>
        <dbReference type="Pfam" id="PF01274"/>
    </source>
</evidence>
<feature type="binding site" evidence="11">
    <location>
        <position position="541"/>
    </location>
    <ligand>
        <name>acetyl-CoA</name>
        <dbReference type="ChEBI" id="CHEBI:57288"/>
    </ligand>
</feature>
<keyword evidence="4 11" id="KW-0816">Tricarboxylic acid cycle</keyword>
<dbReference type="GO" id="GO:0000287">
    <property type="term" value="F:magnesium ion binding"/>
    <property type="evidence" value="ECO:0007669"/>
    <property type="project" value="TreeGrafter"/>
</dbReference>
<keyword evidence="2 11" id="KW-0329">Glyoxylate bypass</keyword>
<evidence type="ECO:0000256" key="7">
    <source>
        <dbReference type="ARBA" id="ARBA00022842"/>
    </source>
</evidence>
<sequence length="725" mass="78870">MTQRVQVGSLQVAKVLHDFINERAIPGSGVDAQAFWAGLEALINDLAPKNRALLTKRDELQAKIDAWHQARAGQPHNHAEYKAFLQEIGYLLPEPADFQATTQSVDEEIATLAGPQLVVPVMNARFALNAANARWGSLYDALYGTDAISEDGGATKGPGYNEIRGNKVIAFARNFLNEAAPLASGSHLDSTAYVIRDGQLLVSLKDGSQTGLRNPAQLVGFVGNPAEPQGVLLKNNGLHFEIQVDPTSNVGQTDPAGIKDILMESALTTIMDCEDSVAAVDAEDKVVVYGNWLGLMQGNLAESVSKGGSTFTRTMNPDREYTAVDGSTLTLHGRSMLFVRNVGHLMTNEAILDKDGNEVPEGIMDGAVTSLIALHNLNGNTTRKNTRCGSVYIVKPKMHGPEEVAFTTELFGRVEDMLGMARNTLKVGIMDEERRTTVNLKACIKAASERVVFINTGFLDRTGDEIHTSMEAGAFIRKGDIKGARWIGAYENNNVDIGLATGLKGRAQIGKGMWAMPDLMAAMLEQKIGHPMAGANTAWVPSPTAATLHALHYHKVNVAERQAELAKRAPASVDDILTIPLAENTNWSAQEIQQELDNNVQGILGYVVRWIDQGVGCSKVPDINDIGLMEDRATLRISSQHIANWLRHGICSETQVMETFKRMAPVVDRQNASDPAYRPMAPNVDDSVAFQAAVELCIEGCKQPNGYTEPVLHRRRREFKAKFGC</sequence>
<feature type="active site" description="Proton donor" evidence="11 13">
    <location>
        <position position="631"/>
    </location>
</feature>
<dbReference type="InterPro" id="IPR048356">
    <property type="entry name" value="MS_N"/>
</dbReference>
<keyword evidence="7 11" id="KW-0460">Magnesium</keyword>
<dbReference type="NCBIfam" id="TIGR01345">
    <property type="entry name" value="malate_syn_G"/>
    <property type="match status" value="1"/>
</dbReference>
<organism evidence="19 20">
    <name type="scientific">Halopseudomonas yangmingensis</name>
    <dbReference type="NCBI Taxonomy" id="1720063"/>
    <lineage>
        <taxon>Bacteria</taxon>
        <taxon>Pseudomonadati</taxon>
        <taxon>Pseudomonadota</taxon>
        <taxon>Gammaproteobacteria</taxon>
        <taxon>Pseudomonadales</taxon>
        <taxon>Pseudomonadaceae</taxon>
        <taxon>Halopseudomonas</taxon>
    </lineage>
</organism>
<feature type="binding site" evidence="11">
    <location>
        <position position="432"/>
    </location>
    <ligand>
        <name>Mg(2+)</name>
        <dbReference type="ChEBI" id="CHEBI:18420"/>
    </ligand>
</feature>
<keyword evidence="8 11" id="KW-0558">Oxidation</keyword>
<dbReference type="EMBL" id="FOUI01000014">
    <property type="protein sequence ID" value="SFM76449.1"/>
    <property type="molecule type" value="Genomic_DNA"/>
</dbReference>
<keyword evidence="20" id="KW-1185">Reference proteome</keyword>
<dbReference type="InterPro" id="IPR001465">
    <property type="entry name" value="Malate_synthase_TIM"/>
</dbReference>
<evidence type="ECO:0000259" key="17">
    <source>
        <dbReference type="Pfam" id="PF20658"/>
    </source>
</evidence>
<dbReference type="HAMAP" id="MF_00641">
    <property type="entry name" value="Malate_synth_G"/>
    <property type="match status" value="1"/>
</dbReference>
<feature type="binding site" evidence="11">
    <location>
        <position position="276"/>
    </location>
    <ligand>
        <name>acetyl-CoA</name>
        <dbReference type="ChEBI" id="CHEBI:57288"/>
    </ligand>
</feature>
<dbReference type="Pfam" id="PF20656">
    <property type="entry name" value="MS_N"/>
    <property type="match status" value="1"/>
</dbReference>
<dbReference type="OrthoDB" id="9762054at2"/>
<reference evidence="20" key="1">
    <citation type="submission" date="2016-10" db="EMBL/GenBank/DDBJ databases">
        <authorList>
            <person name="Varghese N."/>
            <person name="Submissions S."/>
        </authorList>
    </citation>
    <scope>NUCLEOTIDE SEQUENCE [LARGE SCALE GENOMIC DNA]</scope>
    <source>
        <strain evidence="20">DSM 24213</strain>
    </source>
</reference>
<comment type="cofactor">
    <cofactor evidence="1 11">
        <name>Mg(2+)</name>
        <dbReference type="ChEBI" id="CHEBI:18420"/>
    </cofactor>
</comment>
<dbReference type="PANTHER" id="PTHR42739:SF1">
    <property type="entry name" value="MALATE SYNTHASE G"/>
    <property type="match status" value="1"/>
</dbReference>
<dbReference type="PANTHER" id="PTHR42739">
    <property type="entry name" value="MALATE SYNTHASE G"/>
    <property type="match status" value="1"/>
</dbReference>
<feature type="binding site" evidence="11">
    <location>
        <begin position="457"/>
        <end position="460"/>
    </location>
    <ligand>
        <name>glyoxylate</name>
        <dbReference type="ChEBI" id="CHEBI:36655"/>
    </ligand>
</feature>
<proteinExistence type="inferred from homology"/>
<evidence type="ECO:0000259" key="16">
    <source>
        <dbReference type="Pfam" id="PF20656"/>
    </source>
</evidence>
<dbReference type="Proteomes" id="UP000243629">
    <property type="component" value="Unassembled WGS sequence"/>
</dbReference>
<dbReference type="InterPro" id="IPR046363">
    <property type="entry name" value="MS_N_TIM-barrel_dom"/>
</dbReference>
<dbReference type="EC" id="2.3.3.9" evidence="11 12"/>
<evidence type="ECO:0000256" key="12">
    <source>
        <dbReference type="NCBIfam" id="TIGR01345"/>
    </source>
</evidence>
<feature type="binding site" evidence="11">
    <location>
        <begin position="125"/>
        <end position="126"/>
    </location>
    <ligand>
        <name>acetyl-CoA</name>
        <dbReference type="ChEBI" id="CHEBI:57288"/>
    </ligand>
</feature>
<comment type="caution">
    <text evidence="11">Lacks conserved residue(s) required for the propagation of feature annotation.</text>
</comment>
<feature type="domain" description="Malate synthase N-terminal" evidence="16">
    <location>
        <begin position="17"/>
        <end position="73"/>
    </location>
</feature>
<dbReference type="GO" id="GO:0005829">
    <property type="term" value="C:cytosol"/>
    <property type="evidence" value="ECO:0007669"/>
    <property type="project" value="TreeGrafter"/>
</dbReference>
<dbReference type="GO" id="GO:0006097">
    <property type="term" value="P:glyoxylate cycle"/>
    <property type="evidence" value="ECO:0007669"/>
    <property type="project" value="UniProtKB-UniRule"/>
</dbReference>
<dbReference type="InterPro" id="IPR048355">
    <property type="entry name" value="MS_C"/>
</dbReference>
<evidence type="ECO:0000256" key="3">
    <source>
        <dbReference type="ARBA" id="ARBA00022490"/>
    </source>
</evidence>
<comment type="pathway">
    <text evidence="11 14">Carbohydrate metabolism; glyoxylate cycle; (S)-malate from isocitrate: step 2/2.</text>
</comment>
<evidence type="ECO:0000256" key="6">
    <source>
        <dbReference type="ARBA" id="ARBA00022723"/>
    </source>
</evidence>
<dbReference type="InterPro" id="IPR048357">
    <property type="entry name" value="MSG_insertion"/>
</dbReference>
<comment type="similarity">
    <text evidence="11 14">Belongs to the malate synthase family. GlcB subfamily.</text>
</comment>
<evidence type="ECO:0000256" key="2">
    <source>
        <dbReference type="ARBA" id="ARBA00022435"/>
    </source>
</evidence>
<feature type="binding site" evidence="11">
    <location>
        <position position="118"/>
    </location>
    <ligand>
        <name>acetyl-CoA</name>
        <dbReference type="ChEBI" id="CHEBI:57288"/>
    </ligand>
</feature>
<feature type="binding site" evidence="11">
    <location>
        <position position="460"/>
    </location>
    <ligand>
        <name>Mg(2+)</name>
        <dbReference type="ChEBI" id="CHEBI:18420"/>
    </ligand>
</feature>
<dbReference type="Pfam" id="PF01274">
    <property type="entry name" value="MS_TIM-barrel"/>
    <property type="match status" value="1"/>
</dbReference>
<keyword evidence="3 11" id="KW-0963">Cytoplasm</keyword>
<evidence type="ECO:0000256" key="14">
    <source>
        <dbReference type="RuleBase" id="RU003572"/>
    </source>
</evidence>
<feature type="binding site" evidence="11">
    <location>
        <position position="432"/>
    </location>
    <ligand>
        <name>glyoxylate</name>
        <dbReference type="ChEBI" id="CHEBI:36655"/>
    </ligand>
</feature>
<dbReference type="Pfam" id="PF20659">
    <property type="entry name" value="MS_C"/>
    <property type="match status" value="1"/>
</dbReference>
<evidence type="ECO:0000256" key="5">
    <source>
        <dbReference type="ARBA" id="ARBA00022679"/>
    </source>
</evidence>
<dbReference type="UniPathway" id="UPA00703">
    <property type="reaction ID" value="UER00720"/>
</dbReference>
<feature type="binding site" evidence="11">
    <location>
        <position position="313"/>
    </location>
    <ligand>
        <name>acetyl-CoA</name>
        <dbReference type="ChEBI" id="CHEBI:57288"/>
    </ligand>
</feature>
<feature type="active site" description="Proton acceptor" evidence="11 13">
    <location>
        <position position="340"/>
    </location>
</feature>
<feature type="binding site" evidence="11">
    <location>
        <position position="340"/>
    </location>
    <ligand>
        <name>glyoxylate</name>
        <dbReference type="ChEBI" id="CHEBI:36655"/>
    </ligand>
</feature>
<dbReference type="Pfam" id="PF20658">
    <property type="entry name" value="MSG_insertion"/>
    <property type="match status" value="1"/>
</dbReference>
<evidence type="ECO:0000256" key="11">
    <source>
        <dbReference type="HAMAP-Rule" id="MF_00641"/>
    </source>
</evidence>
<comment type="catalytic activity">
    <reaction evidence="9 11 14">
        <text>glyoxylate + acetyl-CoA + H2O = (S)-malate + CoA + H(+)</text>
        <dbReference type="Rhea" id="RHEA:18181"/>
        <dbReference type="ChEBI" id="CHEBI:15377"/>
        <dbReference type="ChEBI" id="CHEBI:15378"/>
        <dbReference type="ChEBI" id="CHEBI:15589"/>
        <dbReference type="ChEBI" id="CHEBI:36655"/>
        <dbReference type="ChEBI" id="CHEBI:57287"/>
        <dbReference type="ChEBI" id="CHEBI:57288"/>
        <dbReference type="EC" id="2.3.3.9"/>
    </reaction>
</comment>
<evidence type="ECO:0000313" key="20">
    <source>
        <dbReference type="Proteomes" id="UP000243629"/>
    </source>
</evidence>
<comment type="subcellular location">
    <subcellularLocation>
        <location evidence="11 14">Cytoplasm</location>
    </subcellularLocation>
</comment>
<dbReference type="RefSeq" id="WP_093477740.1">
    <property type="nucleotide sequence ID" value="NZ_FOUI01000014.1"/>
</dbReference>
<evidence type="ECO:0000256" key="8">
    <source>
        <dbReference type="ARBA" id="ARBA00023097"/>
    </source>
</evidence>
<keyword evidence="5 11" id="KW-0808">Transferase</keyword>